<dbReference type="PANTHER" id="PTHR18916:SF85">
    <property type="entry name" value="TUBULIN-FOLDING COFACTOR B"/>
    <property type="match status" value="1"/>
</dbReference>
<dbReference type="GO" id="GO:0031122">
    <property type="term" value="P:cytoplasmic microtubule organization"/>
    <property type="evidence" value="ECO:0007669"/>
    <property type="project" value="TreeGrafter"/>
</dbReference>
<dbReference type="AlphaFoldDB" id="A0A914ZMJ9"/>
<evidence type="ECO:0000313" key="6">
    <source>
        <dbReference type="Proteomes" id="UP000887569"/>
    </source>
</evidence>
<reference evidence="7" key="1">
    <citation type="submission" date="2022-11" db="UniProtKB">
        <authorList>
            <consortium name="WormBaseParasite"/>
        </authorList>
    </citation>
    <scope>IDENTIFICATION</scope>
</reference>
<dbReference type="PANTHER" id="PTHR18916">
    <property type="entry name" value="DYNACTIN 1-RELATED MICROTUBULE-BINDING"/>
    <property type="match status" value="1"/>
</dbReference>
<dbReference type="SUPFAM" id="SSF54236">
    <property type="entry name" value="Ubiquitin-like"/>
    <property type="match status" value="1"/>
</dbReference>
<organism evidence="6 7">
    <name type="scientific">Parascaris univalens</name>
    <name type="common">Nematode worm</name>
    <dbReference type="NCBI Taxonomy" id="6257"/>
    <lineage>
        <taxon>Eukaryota</taxon>
        <taxon>Metazoa</taxon>
        <taxon>Ecdysozoa</taxon>
        <taxon>Nematoda</taxon>
        <taxon>Chromadorea</taxon>
        <taxon>Rhabditida</taxon>
        <taxon>Spirurina</taxon>
        <taxon>Ascaridomorpha</taxon>
        <taxon>Ascaridoidea</taxon>
        <taxon>Ascarididae</taxon>
        <taxon>Parascaris</taxon>
    </lineage>
</organism>
<proteinExistence type="inferred from homology"/>
<keyword evidence="3" id="KW-0143">Chaperone</keyword>
<dbReference type="FunFam" id="2.30.30.190:FF:000013">
    <property type="entry name" value="Tubulin-folding cofactor B"/>
    <property type="match status" value="1"/>
</dbReference>
<dbReference type="Pfam" id="PF01302">
    <property type="entry name" value="CAP_GLY"/>
    <property type="match status" value="1"/>
</dbReference>
<dbReference type="SUPFAM" id="SSF74924">
    <property type="entry name" value="Cap-Gly domain"/>
    <property type="match status" value="1"/>
</dbReference>
<dbReference type="GO" id="GO:0035371">
    <property type="term" value="C:microtubule plus-end"/>
    <property type="evidence" value="ECO:0007669"/>
    <property type="project" value="TreeGrafter"/>
</dbReference>
<keyword evidence="2" id="KW-0963">Cytoplasm</keyword>
<dbReference type="GO" id="GO:0005634">
    <property type="term" value="C:nucleus"/>
    <property type="evidence" value="ECO:0007669"/>
    <property type="project" value="TreeGrafter"/>
</dbReference>
<dbReference type="InterPro" id="IPR000626">
    <property type="entry name" value="Ubiquitin-like_dom"/>
</dbReference>
<evidence type="ECO:0000259" key="5">
    <source>
        <dbReference type="PROSITE" id="PS50245"/>
    </source>
</evidence>
<evidence type="ECO:0000256" key="1">
    <source>
        <dbReference type="ARBA" id="ARBA00004496"/>
    </source>
</evidence>
<protein>
    <submittedName>
        <fullName evidence="7">CAP-Gly domain-containing protein</fullName>
    </submittedName>
</protein>
<dbReference type="GO" id="GO:0007023">
    <property type="term" value="P:post-chaperonin tubulin folding pathway"/>
    <property type="evidence" value="ECO:0007669"/>
    <property type="project" value="InterPro"/>
</dbReference>
<dbReference type="GO" id="GO:0005829">
    <property type="term" value="C:cytosol"/>
    <property type="evidence" value="ECO:0007669"/>
    <property type="project" value="UniProtKB-ARBA"/>
</dbReference>
<dbReference type="InterPro" id="IPR000938">
    <property type="entry name" value="CAP-Gly_domain"/>
</dbReference>
<dbReference type="PROSITE" id="PS00845">
    <property type="entry name" value="CAP_GLY_1"/>
    <property type="match status" value="1"/>
</dbReference>
<accession>A0A914ZMJ9</accession>
<dbReference type="Gene3D" id="3.10.20.90">
    <property type="entry name" value="Phosphatidylinositol 3-kinase Catalytic Subunit, Chain A, domain 1"/>
    <property type="match status" value="1"/>
</dbReference>
<evidence type="ECO:0000256" key="4">
    <source>
        <dbReference type="ARBA" id="ARBA00025779"/>
    </source>
</evidence>
<dbReference type="CDD" id="cd01789">
    <property type="entry name" value="Ubl_TBCB"/>
    <property type="match status" value="1"/>
</dbReference>
<dbReference type="Proteomes" id="UP000887569">
    <property type="component" value="Unplaced"/>
</dbReference>
<dbReference type="InterPro" id="IPR029071">
    <property type="entry name" value="Ubiquitin-like_domsf"/>
</dbReference>
<dbReference type="SMART" id="SM01052">
    <property type="entry name" value="CAP_GLY"/>
    <property type="match status" value="1"/>
</dbReference>
<dbReference type="GO" id="GO:0051010">
    <property type="term" value="F:microtubule plus-end binding"/>
    <property type="evidence" value="ECO:0007669"/>
    <property type="project" value="TreeGrafter"/>
</dbReference>
<dbReference type="GO" id="GO:0007021">
    <property type="term" value="P:tubulin complex assembly"/>
    <property type="evidence" value="ECO:0007669"/>
    <property type="project" value="InterPro"/>
</dbReference>
<keyword evidence="6" id="KW-1185">Reference proteome</keyword>
<dbReference type="Pfam" id="PF14560">
    <property type="entry name" value="Ubiquitin_2"/>
    <property type="match status" value="1"/>
</dbReference>
<dbReference type="WBParaSite" id="PgB08_g032_t04">
    <property type="protein sequence ID" value="PgB08_g032_t04"/>
    <property type="gene ID" value="PgB08_g032"/>
</dbReference>
<sequence length="243" mass="27655">ESTIGLSISTMTTRVIHLIIRSAASQYPYEKRCPQTMRLSELKNKLQSIVGMTIETMRLELHDKDENLISALTDDCATLEELGICDGMQIYVSDSSGEIAPTLNDTMIEKYDITDEQYEQRSESIRAWKKRHGVDKKIVNLTSEYIENSKKIAEGIKVGSRCSVQLNNQPEKRGVVSYIGETKFRQGYWIGVTYDEPVGKNDGSIEGIRYFTCMEKYGGFVRPQDVRIGDFPPLICDREMEEI</sequence>
<dbReference type="GO" id="GO:0043014">
    <property type="term" value="F:alpha-tubulin binding"/>
    <property type="evidence" value="ECO:0007669"/>
    <property type="project" value="InterPro"/>
</dbReference>
<evidence type="ECO:0000256" key="3">
    <source>
        <dbReference type="ARBA" id="ARBA00023186"/>
    </source>
</evidence>
<dbReference type="InterPro" id="IPR045172">
    <property type="entry name" value="TBCB_Ubl"/>
</dbReference>
<dbReference type="PROSITE" id="PS50245">
    <property type="entry name" value="CAP_GLY_2"/>
    <property type="match status" value="1"/>
</dbReference>
<evidence type="ECO:0000313" key="7">
    <source>
        <dbReference type="WBParaSite" id="PgB08_g032_t04"/>
    </source>
</evidence>
<dbReference type="Gene3D" id="2.30.30.190">
    <property type="entry name" value="CAP Gly-rich-like domain"/>
    <property type="match status" value="1"/>
</dbReference>
<comment type="subcellular location">
    <subcellularLocation>
        <location evidence="1">Cytoplasm</location>
    </subcellularLocation>
</comment>
<dbReference type="InterPro" id="IPR036859">
    <property type="entry name" value="CAP-Gly_dom_sf"/>
</dbReference>
<name>A0A914ZMJ9_PARUN</name>
<comment type="similarity">
    <text evidence="4">Belongs to the TBCB family.</text>
</comment>
<feature type="domain" description="CAP-Gly" evidence="5">
    <location>
        <begin position="180"/>
        <end position="222"/>
    </location>
</feature>
<evidence type="ECO:0000256" key="2">
    <source>
        <dbReference type="ARBA" id="ARBA00022490"/>
    </source>
</evidence>